<reference evidence="1" key="1">
    <citation type="submission" date="2017-04" db="EMBL/GenBank/DDBJ databases">
        <authorList>
            <person name="Varghese N."/>
            <person name="Submissions S."/>
        </authorList>
    </citation>
    <scope>NUCLEOTIDE SEQUENCE</scope>
    <source>
        <strain evidence="1">WTE2008</strain>
    </source>
</reference>
<comment type="caution">
    <text evidence="1">The sequence shown here is derived from an EMBL/GenBank/DDBJ whole genome shotgun (WGS) entry which is preliminary data.</text>
</comment>
<evidence type="ECO:0000313" key="1">
    <source>
        <dbReference type="EMBL" id="SMC39883.1"/>
    </source>
</evidence>
<dbReference type="Proteomes" id="UP000192328">
    <property type="component" value="Unassembled WGS sequence"/>
</dbReference>
<name>A0AC61PII7_9FIRM</name>
<organism evidence="1 2">
    <name type="scientific">Aristaeella lactis</name>
    <dbReference type="NCBI Taxonomy" id="3046383"/>
    <lineage>
        <taxon>Bacteria</taxon>
        <taxon>Bacillati</taxon>
        <taxon>Bacillota</taxon>
        <taxon>Clostridia</taxon>
        <taxon>Eubacteriales</taxon>
        <taxon>Aristaeellaceae</taxon>
        <taxon>Aristaeella</taxon>
    </lineage>
</organism>
<sequence>MAAKITLKPGKEKRVYTLHPWIFKSDIDQVDAQCLPGDTVDIISSKGRFLARGYYNPNSQIALRILTYHEDEAVDRALIFRRIHEAVEYRRSFADLKSCRVVFAESDRLPALIVDAFDDILVLQCLALGMERFKQDVVDALVEELHPRGIWERNDVPVRRLEGLDMCTGLLYGEVPDRVQMVENGVKFWVDVKEGQKTGFFLDQKENRAAIAPFVKGRRVLDCFTHTGSFALHAGYYGASEVTGVDISEYACTFATENAKLNGLEDRVHFVTANAFDLLSDQSRKKEKYDVIILDPPAFTKTRGAVDSALRGYKEINLRAMKMIETGGYLITCSCSQHVLPEMFRNMVLDAARDAKVLLRQVEFRTQGKDHPILPYAQETEYLKCGIYQVFR</sequence>
<protein>
    <submittedName>
        <fullName evidence="1">23S rRNA (Cytosine1962-C5)-methyltransferase</fullName>
    </submittedName>
</protein>
<keyword evidence="2" id="KW-1185">Reference proteome</keyword>
<dbReference type="EMBL" id="FWXZ01000001">
    <property type="protein sequence ID" value="SMC39883.1"/>
    <property type="molecule type" value="Genomic_DNA"/>
</dbReference>
<proteinExistence type="predicted"/>
<accession>A0AC61PII7</accession>
<evidence type="ECO:0000313" key="2">
    <source>
        <dbReference type="Proteomes" id="UP000192328"/>
    </source>
</evidence>
<gene>
    <name evidence="1" type="ORF">SAMN06297397_0634</name>
</gene>